<protein>
    <submittedName>
        <fullName evidence="3">Uncharacterized protein</fullName>
    </submittedName>
</protein>
<feature type="transmembrane region" description="Helical" evidence="2">
    <location>
        <begin position="515"/>
        <end position="539"/>
    </location>
</feature>
<comment type="caution">
    <text evidence="3">The sequence shown here is derived from an EMBL/GenBank/DDBJ whole genome shotgun (WGS) entry which is preliminary data.</text>
</comment>
<evidence type="ECO:0000256" key="1">
    <source>
        <dbReference type="SAM" id="MobiDB-lite"/>
    </source>
</evidence>
<accession>A0A9P4UJT8</accession>
<feature type="compositionally biased region" description="Polar residues" evidence="1">
    <location>
        <begin position="138"/>
        <end position="176"/>
    </location>
</feature>
<dbReference type="OrthoDB" id="3778474at2759"/>
<keyword evidence="4" id="KW-1185">Reference proteome</keyword>
<evidence type="ECO:0000313" key="4">
    <source>
        <dbReference type="Proteomes" id="UP000799764"/>
    </source>
</evidence>
<feature type="region of interest" description="Disordered" evidence="1">
    <location>
        <begin position="114"/>
        <end position="246"/>
    </location>
</feature>
<feature type="compositionally biased region" description="Polar residues" evidence="1">
    <location>
        <begin position="19"/>
        <end position="28"/>
    </location>
</feature>
<keyword evidence="2" id="KW-0472">Membrane</keyword>
<feature type="compositionally biased region" description="Basic and acidic residues" evidence="1">
    <location>
        <begin position="1"/>
        <end position="17"/>
    </location>
</feature>
<dbReference type="EMBL" id="MU001492">
    <property type="protein sequence ID" value="KAF2451672.1"/>
    <property type="molecule type" value="Genomic_DNA"/>
</dbReference>
<keyword evidence="2" id="KW-0812">Transmembrane</keyword>
<dbReference type="Proteomes" id="UP000799764">
    <property type="component" value="Unassembled WGS sequence"/>
</dbReference>
<organism evidence="3 4">
    <name type="scientific">Karstenula rhodostoma CBS 690.94</name>
    <dbReference type="NCBI Taxonomy" id="1392251"/>
    <lineage>
        <taxon>Eukaryota</taxon>
        <taxon>Fungi</taxon>
        <taxon>Dikarya</taxon>
        <taxon>Ascomycota</taxon>
        <taxon>Pezizomycotina</taxon>
        <taxon>Dothideomycetes</taxon>
        <taxon>Pleosporomycetidae</taxon>
        <taxon>Pleosporales</taxon>
        <taxon>Massarineae</taxon>
        <taxon>Didymosphaeriaceae</taxon>
        <taxon>Karstenula</taxon>
    </lineage>
</organism>
<gene>
    <name evidence="3" type="ORF">P171DRAFT_478705</name>
</gene>
<evidence type="ECO:0000256" key="2">
    <source>
        <dbReference type="SAM" id="Phobius"/>
    </source>
</evidence>
<name>A0A9P4UJT8_9PLEO</name>
<dbReference type="AlphaFoldDB" id="A0A9P4UJT8"/>
<feature type="region of interest" description="Disordered" evidence="1">
    <location>
        <begin position="1"/>
        <end position="36"/>
    </location>
</feature>
<reference evidence="3" key="1">
    <citation type="journal article" date="2020" name="Stud. Mycol.">
        <title>101 Dothideomycetes genomes: a test case for predicting lifestyles and emergence of pathogens.</title>
        <authorList>
            <person name="Haridas S."/>
            <person name="Albert R."/>
            <person name="Binder M."/>
            <person name="Bloem J."/>
            <person name="Labutti K."/>
            <person name="Salamov A."/>
            <person name="Andreopoulos B."/>
            <person name="Baker S."/>
            <person name="Barry K."/>
            <person name="Bills G."/>
            <person name="Bluhm B."/>
            <person name="Cannon C."/>
            <person name="Castanera R."/>
            <person name="Culley D."/>
            <person name="Daum C."/>
            <person name="Ezra D."/>
            <person name="Gonzalez J."/>
            <person name="Henrissat B."/>
            <person name="Kuo A."/>
            <person name="Liang C."/>
            <person name="Lipzen A."/>
            <person name="Lutzoni F."/>
            <person name="Magnuson J."/>
            <person name="Mondo S."/>
            <person name="Nolan M."/>
            <person name="Ohm R."/>
            <person name="Pangilinan J."/>
            <person name="Park H.-J."/>
            <person name="Ramirez L."/>
            <person name="Alfaro M."/>
            <person name="Sun H."/>
            <person name="Tritt A."/>
            <person name="Yoshinaga Y."/>
            <person name="Zwiers L.-H."/>
            <person name="Turgeon B."/>
            <person name="Goodwin S."/>
            <person name="Spatafora J."/>
            <person name="Crous P."/>
            <person name="Grigoriev I."/>
        </authorList>
    </citation>
    <scope>NUCLEOTIDE SEQUENCE</scope>
    <source>
        <strain evidence="3">CBS 690.94</strain>
    </source>
</reference>
<feature type="compositionally biased region" description="Polar residues" evidence="1">
    <location>
        <begin position="202"/>
        <end position="222"/>
    </location>
</feature>
<sequence length="583" mass="63888">MERALAAEHARTMEHLNRTKSQSSSRAGTPTPMPMSVMGRNPSGSDFWLDTAENGSSTQTRVTRNLKAYVADEEEELAREDRQDACIADETVSPSEEAVHVPWAAKSERVPTPFGIARPVHTNGKPERIPTPFPFATGQYSKSQGKKPINSSPAVGNAKFNTSPARLERISSSSPLQLVFDPSPPRPSSIQEGKGMEKASILPSSQEMDSWRPGSTDSTASSLHPGFRTRLAPRYSPLHRTTKHRQLPNIDSVISPCPMPSQGIEDVFALRYGDFFATPVGVRSPIDKDGIGIASPMSSERFYELPEYTGDSASSTDSMSPRRMPKRPGLFSSSASTVSEGRAVLSPSVSEAGARAGVELDFEMEEEVWYPEWLKEVEKERGIGVGFVGRVKGLFRKMRGREGGGNTVSGIMEVSSHFTLMMSSESTFTTGFASASTPFATKASKSAENATASFAVNTTLVTSLVTPTKTALHSHVTTTTPIHAAGPIAISQDDIPQGWIPDLQRADTIKLHTELVLSLGVLGLGIVAVWLWSLCGCWWRGECFWHCDQGTCWGVRKKWRRTKIKRKGYRQQGYPGDERWRYT</sequence>
<feature type="region of interest" description="Disordered" evidence="1">
    <location>
        <begin position="308"/>
        <end position="335"/>
    </location>
</feature>
<proteinExistence type="predicted"/>
<keyword evidence="2" id="KW-1133">Transmembrane helix</keyword>
<evidence type="ECO:0000313" key="3">
    <source>
        <dbReference type="EMBL" id="KAF2451672.1"/>
    </source>
</evidence>